<evidence type="ECO:0000256" key="1">
    <source>
        <dbReference type="ARBA" id="ARBA00006711"/>
    </source>
</evidence>
<evidence type="ECO:0000256" key="5">
    <source>
        <dbReference type="ARBA" id="ARBA00022679"/>
    </source>
</evidence>
<dbReference type="NCBIfam" id="TIGR00690">
    <property type="entry name" value="rpoZ"/>
    <property type="match status" value="1"/>
</dbReference>
<dbReference type="InterPro" id="IPR036161">
    <property type="entry name" value="RPB6/omega-like_sf"/>
</dbReference>
<dbReference type="GO" id="GO:0003677">
    <property type="term" value="F:DNA binding"/>
    <property type="evidence" value="ECO:0007669"/>
    <property type="project" value="UniProtKB-UniRule"/>
</dbReference>
<sequence>MLNPSFNELAERGDSRYTLVILTAKRARQIIDGAEPLIEGTSKKPVSIALGEVIEGKITYTRPAISSIK</sequence>
<evidence type="ECO:0000256" key="10">
    <source>
        <dbReference type="HAMAP-Rule" id="MF_00366"/>
    </source>
</evidence>
<evidence type="ECO:0000256" key="8">
    <source>
        <dbReference type="ARBA" id="ARBA00029924"/>
    </source>
</evidence>
<dbReference type="HAMAP" id="MF_00366">
    <property type="entry name" value="RNApol_bact_RpoZ"/>
    <property type="match status" value="1"/>
</dbReference>
<dbReference type="PANTHER" id="PTHR34476:SF1">
    <property type="entry name" value="DNA-DIRECTED RNA POLYMERASE SUBUNIT OMEGA"/>
    <property type="match status" value="1"/>
</dbReference>
<protein>
    <recommendedName>
        <fullName evidence="3 10">DNA-directed RNA polymerase subunit omega</fullName>
        <shortName evidence="10">RNAP omega subunit</shortName>
        <ecNumber evidence="2 10">2.7.7.6</ecNumber>
    </recommendedName>
    <alternativeName>
        <fullName evidence="10">RNA polymerase omega subunit</fullName>
    </alternativeName>
    <alternativeName>
        <fullName evidence="8 10">Transcriptase subunit omega</fullName>
    </alternativeName>
</protein>
<keyword evidence="5 10" id="KW-0808">Transferase</keyword>
<organism evidence="11 12">
    <name type="scientific">Tissierella pigra</name>
    <dbReference type="NCBI Taxonomy" id="2607614"/>
    <lineage>
        <taxon>Bacteria</taxon>
        <taxon>Bacillati</taxon>
        <taxon>Bacillota</taxon>
        <taxon>Tissierellia</taxon>
        <taxon>Tissierellales</taxon>
        <taxon>Tissierellaceae</taxon>
        <taxon>Tissierella</taxon>
    </lineage>
</organism>
<accession>A0A6N7XDH1</accession>
<evidence type="ECO:0000256" key="9">
    <source>
        <dbReference type="ARBA" id="ARBA00048552"/>
    </source>
</evidence>
<evidence type="ECO:0000256" key="2">
    <source>
        <dbReference type="ARBA" id="ARBA00012418"/>
    </source>
</evidence>
<dbReference type="SUPFAM" id="SSF63562">
    <property type="entry name" value="RPB6/omega subunit-like"/>
    <property type="match status" value="1"/>
</dbReference>
<evidence type="ECO:0000256" key="4">
    <source>
        <dbReference type="ARBA" id="ARBA00022478"/>
    </source>
</evidence>
<dbReference type="GO" id="GO:0006351">
    <property type="term" value="P:DNA-templated transcription"/>
    <property type="evidence" value="ECO:0007669"/>
    <property type="project" value="UniProtKB-UniRule"/>
</dbReference>
<keyword evidence="12" id="KW-1185">Reference proteome</keyword>
<dbReference type="PANTHER" id="PTHR34476">
    <property type="entry name" value="DNA-DIRECTED RNA POLYMERASE SUBUNIT OMEGA"/>
    <property type="match status" value="1"/>
</dbReference>
<comment type="function">
    <text evidence="10">Promotes RNA polymerase assembly. Latches the N- and C-terminal regions of the beta' subunit thereby facilitating its interaction with the beta and alpha subunits.</text>
</comment>
<evidence type="ECO:0000256" key="7">
    <source>
        <dbReference type="ARBA" id="ARBA00023163"/>
    </source>
</evidence>
<dbReference type="InterPro" id="IPR003716">
    <property type="entry name" value="DNA-dir_RNA_pol_omega"/>
</dbReference>
<dbReference type="InterPro" id="IPR006110">
    <property type="entry name" value="Pol_omega/Rpo6/RPB6"/>
</dbReference>
<dbReference type="GO" id="GO:0003899">
    <property type="term" value="F:DNA-directed RNA polymerase activity"/>
    <property type="evidence" value="ECO:0007669"/>
    <property type="project" value="UniProtKB-UniRule"/>
</dbReference>
<evidence type="ECO:0000256" key="3">
    <source>
        <dbReference type="ARBA" id="ARBA00013725"/>
    </source>
</evidence>
<dbReference type="Pfam" id="PF01192">
    <property type="entry name" value="RNA_pol_Rpb6"/>
    <property type="match status" value="1"/>
</dbReference>
<comment type="catalytic activity">
    <reaction evidence="9 10">
        <text>RNA(n) + a ribonucleoside 5'-triphosphate = RNA(n+1) + diphosphate</text>
        <dbReference type="Rhea" id="RHEA:21248"/>
        <dbReference type="Rhea" id="RHEA-COMP:14527"/>
        <dbReference type="Rhea" id="RHEA-COMP:17342"/>
        <dbReference type="ChEBI" id="CHEBI:33019"/>
        <dbReference type="ChEBI" id="CHEBI:61557"/>
        <dbReference type="ChEBI" id="CHEBI:140395"/>
        <dbReference type="EC" id="2.7.7.6"/>
    </reaction>
</comment>
<dbReference type="EC" id="2.7.7.6" evidence="2 10"/>
<comment type="subunit">
    <text evidence="10">The RNAP catalytic core consists of 2 alpha, 1 beta, 1 beta' and 1 omega subunit. When a sigma factor is associated with the core the holoenzyme is formed, which can initiate transcription.</text>
</comment>
<dbReference type="AlphaFoldDB" id="A0A6N7XDH1"/>
<dbReference type="Gene3D" id="3.90.940.10">
    <property type="match status" value="1"/>
</dbReference>
<dbReference type="RefSeq" id="WP_154438266.1">
    <property type="nucleotide sequence ID" value="NZ_JAHLPJ010000001.1"/>
</dbReference>
<dbReference type="EMBL" id="VUNQ01000001">
    <property type="protein sequence ID" value="MSU00079.1"/>
    <property type="molecule type" value="Genomic_DNA"/>
</dbReference>
<keyword evidence="7 10" id="KW-0804">Transcription</keyword>
<keyword evidence="6 10" id="KW-0548">Nucleotidyltransferase</keyword>
<keyword evidence="4 10" id="KW-0240">DNA-directed RNA polymerase</keyword>
<dbReference type="Proteomes" id="UP000469523">
    <property type="component" value="Unassembled WGS sequence"/>
</dbReference>
<name>A0A6N7XDH1_9FIRM</name>
<comment type="similarity">
    <text evidence="1 10">Belongs to the RNA polymerase subunit omega family.</text>
</comment>
<evidence type="ECO:0000313" key="11">
    <source>
        <dbReference type="EMBL" id="MSU00079.1"/>
    </source>
</evidence>
<gene>
    <name evidence="10" type="primary">rpoZ</name>
    <name evidence="11" type="ORF">FYJ83_01185</name>
</gene>
<reference evidence="11 12" key="1">
    <citation type="submission" date="2019-09" db="EMBL/GenBank/DDBJ databases">
        <title>In-depth cultivation of the pig gut microbiome towards novel bacterial diversity and tailored functional studies.</title>
        <authorList>
            <person name="Wylensek D."/>
            <person name="Hitch T.C.A."/>
            <person name="Clavel T."/>
        </authorList>
    </citation>
    <scope>NUCLEOTIDE SEQUENCE [LARGE SCALE GENOMIC DNA]</scope>
    <source>
        <strain evidence="11 12">WCA3-693-APC-4?</strain>
    </source>
</reference>
<evidence type="ECO:0000256" key="6">
    <source>
        <dbReference type="ARBA" id="ARBA00022695"/>
    </source>
</evidence>
<proteinExistence type="inferred from homology"/>
<evidence type="ECO:0000313" key="12">
    <source>
        <dbReference type="Proteomes" id="UP000469523"/>
    </source>
</evidence>
<dbReference type="GO" id="GO:0000428">
    <property type="term" value="C:DNA-directed RNA polymerase complex"/>
    <property type="evidence" value="ECO:0007669"/>
    <property type="project" value="UniProtKB-KW"/>
</dbReference>
<comment type="caution">
    <text evidence="11">The sequence shown here is derived from an EMBL/GenBank/DDBJ whole genome shotgun (WGS) entry which is preliminary data.</text>
</comment>
<dbReference type="SMART" id="SM01409">
    <property type="entry name" value="RNA_pol_Rpb6"/>
    <property type="match status" value="1"/>
</dbReference>